<keyword evidence="2 9" id="KW-0813">Transport</keyword>
<comment type="subcellular location">
    <subcellularLocation>
        <location evidence="1 9">Cell inner membrane</location>
        <topology evidence="1 9">Multi-pass membrane protein</topology>
    </subcellularLocation>
</comment>
<evidence type="ECO:0000256" key="8">
    <source>
        <dbReference type="ARBA" id="ARBA00038436"/>
    </source>
</evidence>
<protein>
    <recommendedName>
        <fullName evidence="9">TRAP transporter small permease protein</fullName>
    </recommendedName>
</protein>
<organism evidence="11 12">
    <name type="scientific">Stutzerimonas marianensis</name>
    <dbReference type="NCBI Taxonomy" id="2929513"/>
    <lineage>
        <taxon>Bacteria</taxon>
        <taxon>Pseudomonadati</taxon>
        <taxon>Pseudomonadota</taxon>
        <taxon>Gammaproteobacteria</taxon>
        <taxon>Pseudomonadales</taxon>
        <taxon>Pseudomonadaceae</taxon>
        <taxon>Stutzerimonas</taxon>
    </lineage>
</organism>
<dbReference type="Pfam" id="PF04290">
    <property type="entry name" value="DctQ"/>
    <property type="match status" value="1"/>
</dbReference>
<comment type="function">
    <text evidence="9">Part of the tripartite ATP-independent periplasmic (TRAP) transport system.</text>
</comment>
<keyword evidence="4 9" id="KW-0997">Cell inner membrane</keyword>
<keyword evidence="3" id="KW-1003">Cell membrane</keyword>
<feature type="transmembrane region" description="Helical" evidence="9">
    <location>
        <begin position="70"/>
        <end position="88"/>
    </location>
</feature>
<dbReference type="GO" id="GO:0005886">
    <property type="term" value="C:plasma membrane"/>
    <property type="evidence" value="ECO:0007669"/>
    <property type="project" value="UniProtKB-SubCell"/>
</dbReference>
<feature type="domain" description="Tripartite ATP-independent periplasmic transporters DctQ component" evidence="10">
    <location>
        <begin position="47"/>
        <end position="177"/>
    </location>
</feature>
<evidence type="ECO:0000259" key="10">
    <source>
        <dbReference type="Pfam" id="PF04290"/>
    </source>
</evidence>
<comment type="similarity">
    <text evidence="8 9">Belongs to the TRAP transporter small permease family.</text>
</comment>
<keyword evidence="12" id="KW-1185">Reference proteome</keyword>
<dbReference type="RefSeq" id="WP_243605232.1">
    <property type="nucleotide sequence ID" value="NZ_JALGRD010000003.1"/>
</dbReference>
<dbReference type="PANTHER" id="PTHR35011:SF4">
    <property type="entry name" value="SLL1102 PROTEIN"/>
    <property type="match status" value="1"/>
</dbReference>
<evidence type="ECO:0000256" key="7">
    <source>
        <dbReference type="ARBA" id="ARBA00023136"/>
    </source>
</evidence>
<dbReference type="GO" id="GO:0022857">
    <property type="term" value="F:transmembrane transporter activity"/>
    <property type="evidence" value="ECO:0007669"/>
    <property type="project" value="UniProtKB-UniRule"/>
</dbReference>
<evidence type="ECO:0000256" key="5">
    <source>
        <dbReference type="ARBA" id="ARBA00022692"/>
    </source>
</evidence>
<evidence type="ECO:0000313" key="12">
    <source>
        <dbReference type="Proteomes" id="UP001139682"/>
    </source>
</evidence>
<gene>
    <name evidence="11" type="ORF">MST27_06705</name>
</gene>
<feature type="transmembrane region" description="Helical" evidence="9">
    <location>
        <begin position="154"/>
        <end position="172"/>
    </location>
</feature>
<name>A0A9X2AUG6_9GAMM</name>
<dbReference type="EMBL" id="JALGRD010000003">
    <property type="protein sequence ID" value="MCJ0973056.1"/>
    <property type="molecule type" value="Genomic_DNA"/>
</dbReference>
<keyword evidence="5 9" id="KW-0812">Transmembrane</keyword>
<dbReference type="AlphaFoldDB" id="A0A9X2AUG6"/>
<evidence type="ECO:0000256" key="4">
    <source>
        <dbReference type="ARBA" id="ARBA00022519"/>
    </source>
</evidence>
<evidence type="ECO:0000256" key="1">
    <source>
        <dbReference type="ARBA" id="ARBA00004429"/>
    </source>
</evidence>
<proteinExistence type="inferred from homology"/>
<dbReference type="InterPro" id="IPR055348">
    <property type="entry name" value="DctQ"/>
</dbReference>
<feature type="transmembrane region" description="Helical" evidence="9">
    <location>
        <begin position="31"/>
        <end position="50"/>
    </location>
</feature>
<sequence length="207" mass="22585">MSVAPVSDTPGSAVPGDPLPHNRLSRWLDRALVAVGEASAWIWLLVLAVVLTNVFSRFVLARGSIALEELSWHLFGAVLMLSLAYAVVRDDHVRVDVLREKFSLRSQAIIELLAILFLALPIVVLMVDALLPFAYQSYLHNERSQAPSGLPHRFIFKSVLPIGLALVALALLSRATRCSTLLFNFPRALVAPGHDRDRGVHGPDGAA</sequence>
<keyword evidence="7 9" id="KW-0472">Membrane</keyword>
<dbReference type="PANTHER" id="PTHR35011">
    <property type="entry name" value="2,3-DIKETO-L-GULONATE TRAP TRANSPORTER SMALL PERMEASE PROTEIN YIAM"/>
    <property type="match status" value="1"/>
</dbReference>
<evidence type="ECO:0000256" key="9">
    <source>
        <dbReference type="RuleBase" id="RU369079"/>
    </source>
</evidence>
<evidence type="ECO:0000313" key="11">
    <source>
        <dbReference type="EMBL" id="MCJ0973056.1"/>
    </source>
</evidence>
<feature type="transmembrane region" description="Helical" evidence="9">
    <location>
        <begin position="109"/>
        <end position="134"/>
    </location>
</feature>
<comment type="caution">
    <text evidence="11">The sequence shown here is derived from an EMBL/GenBank/DDBJ whole genome shotgun (WGS) entry which is preliminary data.</text>
</comment>
<accession>A0A9X2AUG6</accession>
<keyword evidence="6 9" id="KW-1133">Transmembrane helix</keyword>
<evidence type="ECO:0000256" key="2">
    <source>
        <dbReference type="ARBA" id="ARBA00022448"/>
    </source>
</evidence>
<dbReference type="InterPro" id="IPR007387">
    <property type="entry name" value="TRAP_DctQ"/>
</dbReference>
<reference evidence="11" key="1">
    <citation type="submission" date="2022-03" db="EMBL/GenBank/DDBJ databases">
        <title>Pseudomonas marianensis sp. nov., a marine bacterium isolated from deep-sea sediments of the Mariana Trench.</title>
        <authorList>
            <person name="Wei Y."/>
        </authorList>
    </citation>
    <scope>NUCLEOTIDE SEQUENCE</scope>
    <source>
        <strain evidence="11">PS1</strain>
    </source>
</reference>
<evidence type="ECO:0000256" key="6">
    <source>
        <dbReference type="ARBA" id="ARBA00022989"/>
    </source>
</evidence>
<dbReference type="Proteomes" id="UP001139682">
    <property type="component" value="Unassembled WGS sequence"/>
</dbReference>
<comment type="subunit">
    <text evidence="9">The complex comprises the extracytoplasmic solute receptor protein and the two transmembrane proteins.</text>
</comment>
<evidence type="ECO:0000256" key="3">
    <source>
        <dbReference type="ARBA" id="ARBA00022475"/>
    </source>
</evidence>